<gene>
    <name evidence="2" type="ORF">G5V58_20235</name>
</gene>
<dbReference type="Proteomes" id="UP000502996">
    <property type="component" value="Chromosome"/>
</dbReference>
<reference evidence="2 3" key="1">
    <citation type="submission" date="2020-02" db="EMBL/GenBank/DDBJ databases">
        <title>Full genome sequence of Nocardioides sp. R-3366.</title>
        <authorList>
            <person name="Im W.-T."/>
        </authorList>
    </citation>
    <scope>NUCLEOTIDE SEQUENCE [LARGE SCALE GENOMIC DNA]</scope>
    <source>
        <strain evidence="2 3">R-3366</strain>
    </source>
</reference>
<protein>
    <submittedName>
        <fullName evidence="2">FkbM family methyltransferase</fullName>
    </submittedName>
</protein>
<organism evidence="2 3">
    <name type="scientific">Nocardioides anomalus</name>
    <dbReference type="NCBI Taxonomy" id="2712223"/>
    <lineage>
        <taxon>Bacteria</taxon>
        <taxon>Bacillati</taxon>
        <taxon>Actinomycetota</taxon>
        <taxon>Actinomycetes</taxon>
        <taxon>Propionibacteriales</taxon>
        <taxon>Nocardioidaceae</taxon>
        <taxon>Nocardioides</taxon>
    </lineage>
</organism>
<dbReference type="InterPro" id="IPR006342">
    <property type="entry name" value="FkbM_mtfrase"/>
</dbReference>
<dbReference type="Gene3D" id="3.40.50.150">
    <property type="entry name" value="Vaccinia Virus protein VP39"/>
    <property type="match status" value="1"/>
</dbReference>
<keyword evidence="2" id="KW-0808">Transferase</keyword>
<dbReference type="AlphaFoldDB" id="A0A6G6WI09"/>
<evidence type="ECO:0000313" key="3">
    <source>
        <dbReference type="Proteomes" id="UP000502996"/>
    </source>
</evidence>
<keyword evidence="3" id="KW-1185">Reference proteome</keyword>
<dbReference type="PANTHER" id="PTHR34203:SF15">
    <property type="entry name" value="SLL1173 PROTEIN"/>
    <property type="match status" value="1"/>
</dbReference>
<accession>A0A6G6WI09</accession>
<dbReference type="GO" id="GO:0008168">
    <property type="term" value="F:methyltransferase activity"/>
    <property type="evidence" value="ECO:0007669"/>
    <property type="project" value="UniProtKB-KW"/>
</dbReference>
<dbReference type="PANTHER" id="PTHR34203">
    <property type="entry name" value="METHYLTRANSFERASE, FKBM FAMILY PROTEIN"/>
    <property type="match status" value="1"/>
</dbReference>
<dbReference type="EMBL" id="CP049257">
    <property type="protein sequence ID" value="QIG44797.1"/>
    <property type="molecule type" value="Genomic_DNA"/>
</dbReference>
<keyword evidence="2" id="KW-0489">Methyltransferase</keyword>
<dbReference type="KEGG" id="nano:G5V58_20235"/>
<dbReference type="Pfam" id="PF05050">
    <property type="entry name" value="Methyltransf_21"/>
    <property type="match status" value="1"/>
</dbReference>
<dbReference type="RefSeq" id="WP_165236697.1">
    <property type="nucleotide sequence ID" value="NZ_CP049257.1"/>
</dbReference>
<dbReference type="InterPro" id="IPR052514">
    <property type="entry name" value="SAM-dependent_MTase"/>
</dbReference>
<dbReference type="SUPFAM" id="SSF53335">
    <property type="entry name" value="S-adenosyl-L-methionine-dependent methyltransferases"/>
    <property type="match status" value="1"/>
</dbReference>
<sequence length="270" mass="28750">MKLSLGPSRPAPAPRPAPEPYVGEELVQLLTDAGPLWIPAADGVMRPFLEERGTWEPEEGMLLSEFFRPGLRFLDVGANVGYFSLFAAKHCPGARVHAFEPHPLTSKVLALNAWASNADITSHALALSDGDRVLALTTAESNLGDTRARATGAGTSLSPAAPLDEVLPAAVFDLVKIDVQGFEPEVIGGMAGMLERSPGVVVVAEFWPSALRERDLDPIAVLHGYRKLGLQVRGQVGEHLSTARPVEMVRICDQAGPNGQINLVLTRAGG</sequence>
<evidence type="ECO:0000259" key="1">
    <source>
        <dbReference type="Pfam" id="PF05050"/>
    </source>
</evidence>
<evidence type="ECO:0000313" key="2">
    <source>
        <dbReference type="EMBL" id="QIG44797.1"/>
    </source>
</evidence>
<dbReference type="NCBIfam" id="TIGR01444">
    <property type="entry name" value="fkbM_fam"/>
    <property type="match status" value="1"/>
</dbReference>
<dbReference type="InterPro" id="IPR029063">
    <property type="entry name" value="SAM-dependent_MTases_sf"/>
</dbReference>
<feature type="domain" description="Methyltransferase FkbM" evidence="1">
    <location>
        <begin position="75"/>
        <end position="202"/>
    </location>
</feature>
<name>A0A6G6WI09_9ACTN</name>
<proteinExistence type="predicted"/>
<dbReference type="GO" id="GO:0032259">
    <property type="term" value="P:methylation"/>
    <property type="evidence" value="ECO:0007669"/>
    <property type="project" value="UniProtKB-KW"/>
</dbReference>